<feature type="domain" description="SRS" evidence="2">
    <location>
        <begin position="255"/>
        <end position="391"/>
    </location>
</feature>
<dbReference type="InterPro" id="IPR007226">
    <property type="entry name" value="SRS_dom"/>
</dbReference>
<reference evidence="3 4" key="2">
    <citation type="submission" date="2013-05" db="EMBL/GenBank/DDBJ databases">
        <authorList>
            <person name="Sibley D."/>
            <person name="Venepally P."/>
            <person name="Karamycheva S."/>
            <person name="Hadjithomas M."/>
            <person name="Khan A."/>
            <person name="Brunk B."/>
            <person name="Roos D."/>
            <person name="Caler E."/>
            <person name="Lorenzi H."/>
        </authorList>
    </citation>
    <scope>NUCLEOTIDE SEQUENCE [LARGE SCALE GENOMIC DNA]</scope>
    <source>
        <strain evidence="3 4">GT1</strain>
    </source>
</reference>
<dbReference type="VEuPathDB" id="ToxoDB:TGGT1_409870"/>
<sequence length="587" mass="63685">MSSHFGPLPRHRRVTFGCSCPRTGFPQAAATYPLLFSGVPFGSMIISLLSLPRIWAFLCMSQFSPHSNSVLSLQRDNCLMGHGPPQWRLSRTWPLDTLHGGCRLGGAMSYSAGGSSEFPPLRLRRVWNCRELLVNWIPLSSARCLVVVFFNRRPAFDFIRSRDNSSPIIFLVVCFGDQRGFRGSLSDLEASPVNSFSRVEDNKGKAILLFLKMVGRVSGAVCGVKALRSAVRAAVVIGLFCLSGGVMAEEDTSDVAMCSADKKNQTVVSVSLKNVNDSIQFACPENFVVFPAFQEPSEAAQFCKDSWCTAQARMGEAFTISHKKPAAQQKDTKKEQQLENLHVYTVTMKQQNLTSSTLYFQCRPEEERVEARVDTPGGKFDPNTTKCVIQVAAYGSKPAADEATEKECTLNTGLSATLHTSSTSFTFRCPKGSRLLPVNFDKAYEGLECKKKRSIARMGLGASLLEGKSATSVTTASPSSTEAATDSSSRAETVAAQAAVEVLPAYTFSVSEFPEKDVQVCYYCVDGSLKKEEINTRAEVCKALIEVKGVPKPDHAASSGTATFSTNMLVMAGAILISSALVMSISA</sequence>
<reference evidence="3 4" key="1">
    <citation type="submission" date="2006-05" db="EMBL/GenBank/DDBJ databases">
        <authorList>
            <person name="Paulsen I."/>
        </authorList>
    </citation>
    <scope>NUCLEOTIDE SEQUENCE [LARGE SCALE GENOMIC DNA]</scope>
    <source>
        <strain evidence="3 4">GT1</strain>
    </source>
</reference>
<dbReference type="AlphaFoldDB" id="S7UPR9"/>
<accession>S7UPR9</accession>
<evidence type="ECO:0000256" key="1">
    <source>
        <dbReference type="SAM" id="MobiDB-lite"/>
    </source>
</evidence>
<protein>
    <submittedName>
        <fullName evidence="3">SAG-related sequence protein SRS48K</fullName>
    </submittedName>
</protein>
<dbReference type="InterPro" id="IPR036755">
    <property type="entry name" value="SRS_dom_sf"/>
</dbReference>
<gene>
    <name evidence="3" type="ORF">TGGT1_409870</name>
</gene>
<dbReference type="Proteomes" id="UP000005641">
    <property type="component" value="Unassembled WGS sequence"/>
</dbReference>
<evidence type="ECO:0000313" key="4">
    <source>
        <dbReference type="Proteomes" id="UP000005641"/>
    </source>
</evidence>
<proteinExistence type="predicted"/>
<evidence type="ECO:0000313" key="3">
    <source>
        <dbReference type="EMBL" id="EPR60006.1"/>
    </source>
</evidence>
<dbReference type="OrthoDB" id="10553643at2759"/>
<dbReference type="Gene3D" id="2.60.40.1320">
    <property type="entry name" value="SRS domain"/>
    <property type="match status" value="2"/>
</dbReference>
<organism evidence="3 4">
    <name type="scientific">Toxoplasma gondii (strain ATCC 50853 / GT1)</name>
    <dbReference type="NCBI Taxonomy" id="507601"/>
    <lineage>
        <taxon>Eukaryota</taxon>
        <taxon>Sar</taxon>
        <taxon>Alveolata</taxon>
        <taxon>Apicomplexa</taxon>
        <taxon>Conoidasida</taxon>
        <taxon>Coccidia</taxon>
        <taxon>Eucoccidiorida</taxon>
        <taxon>Eimeriorina</taxon>
        <taxon>Sarcocystidae</taxon>
        <taxon>Toxoplasma</taxon>
    </lineage>
</organism>
<feature type="region of interest" description="Disordered" evidence="1">
    <location>
        <begin position="471"/>
        <end position="490"/>
    </location>
</feature>
<dbReference type="EMBL" id="AAQM03000205">
    <property type="protein sequence ID" value="EPR60006.1"/>
    <property type="molecule type" value="Genomic_DNA"/>
</dbReference>
<name>S7UPR9_TOXGG</name>
<dbReference type="GO" id="GO:0016020">
    <property type="term" value="C:membrane"/>
    <property type="evidence" value="ECO:0007669"/>
    <property type="project" value="InterPro"/>
</dbReference>
<feature type="domain" description="SRS" evidence="2">
    <location>
        <begin position="411"/>
        <end position="546"/>
    </location>
</feature>
<comment type="caution">
    <text evidence="3">The sequence shown here is derived from an EMBL/GenBank/DDBJ whole genome shotgun (WGS) entry which is preliminary data.</text>
</comment>
<dbReference type="Pfam" id="PF04092">
    <property type="entry name" value="SAG"/>
    <property type="match status" value="2"/>
</dbReference>
<evidence type="ECO:0000259" key="2">
    <source>
        <dbReference type="Pfam" id="PF04092"/>
    </source>
</evidence>